<keyword evidence="4" id="KW-0560">Oxidoreductase</keyword>
<accession>A0ABR7LKY9</accession>
<comment type="cofactor">
    <cofactor evidence="1">
        <name>Mo-molybdopterin</name>
        <dbReference type="ChEBI" id="CHEBI:71302"/>
    </cofactor>
</comment>
<name>A0ABR7LKY9_9ACTN</name>
<keyword evidence="3" id="KW-0479">Metal-binding</keyword>
<dbReference type="RefSeq" id="WP_187242465.1">
    <property type="nucleotide sequence ID" value="NZ_BAAAOK010000015.1"/>
</dbReference>
<evidence type="ECO:0000256" key="2">
    <source>
        <dbReference type="ARBA" id="ARBA00022505"/>
    </source>
</evidence>
<evidence type="ECO:0000259" key="6">
    <source>
        <dbReference type="Pfam" id="PF03404"/>
    </source>
</evidence>
<evidence type="ECO:0000313" key="8">
    <source>
        <dbReference type="Proteomes" id="UP000805614"/>
    </source>
</evidence>
<dbReference type="InterPro" id="IPR036374">
    <property type="entry name" value="OxRdtase_Mopterin-bd_sf"/>
</dbReference>
<dbReference type="Proteomes" id="UP000805614">
    <property type="component" value="Unassembled WGS sequence"/>
</dbReference>
<dbReference type="Gene3D" id="3.90.420.10">
    <property type="entry name" value="Oxidoreductase, molybdopterin-binding domain"/>
    <property type="match status" value="1"/>
</dbReference>
<reference evidence="7 8" key="1">
    <citation type="submission" date="2020-06" db="EMBL/GenBank/DDBJ databases">
        <title>Actinomadura xiongansis sp. nov., isolated from soil of Baiyangdian.</title>
        <authorList>
            <person name="Zhang X."/>
        </authorList>
    </citation>
    <scope>NUCLEOTIDE SEQUENCE [LARGE SCALE GENOMIC DNA]</scope>
    <source>
        <strain evidence="7 8">HBUM206468</strain>
    </source>
</reference>
<feature type="domain" description="Moybdenum cofactor oxidoreductase dimerisation" evidence="6">
    <location>
        <begin position="337"/>
        <end position="437"/>
    </location>
</feature>
<evidence type="ECO:0000259" key="5">
    <source>
        <dbReference type="Pfam" id="PF00174"/>
    </source>
</evidence>
<evidence type="ECO:0000256" key="1">
    <source>
        <dbReference type="ARBA" id="ARBA00001924"/>
    </source>
</evidence>
<proteinExistence type="predicted"/>
<dbReference type="Gene3D" id="2.60.40.650">
    <property type="match status" value="1"/>
</dbReference>
<gene>
    <name evidence="7" type="ORF">HKK74_08195</name>
</gene>
<organism evidence="7 8">
    <name type="scientific">Actinomadura alba</name>
    <dbReference type="NCBI Taxonomy" id="406431"/>
    <lineage>
        <taxon>Bacteria</taxon>
        <taxon>Bacillati</taxon>
        <taxon>Actinomycetota</taxon>
        <taxon>Actinomycetes</taxon>
        <taxon>Streptosporangiales</taxon>
        <taxon>Thermomonosporaceae</taxon>
        <taxon>Actinomadura</taxon>
    </lineage>
</organism>
<dbReference type="Pfam" id="PF03404">
    <property type="entry name" value="Mo-co_dimer"/>
    <property type="match status" value="1"/>
</dbReference>
<dbReference type="EMBL" id="JABVEC010000004">
    <property type="protein sequence ID" value="MBC6465473.1"/>
    <property type="molecule type" value="Genomic_DNA"/>
</dbReference>
<dbReference type="PANTHER" id="PTHR19372:SF7">
    <property type="entry name" value="SULFITE OXIDASE, MITOCHONDRIAL"/>
    <property type="match status" value="1"/>
</dbReference>
<dbReference type="InterPro" id="IPR005066">
    <property type="entry name" value="MoCF_OxRdtse_dimer"/>
</dbReference>
<dbReference type="InterPro" id="IPR000572">
    <property type="entry name" value="OxRdtase_Mopterin-bd_dom"/>
</dbReference>
<keyword evidence="8" id="KW-1185">Reference proteome</keyword>
<dbReference type="InterPro" id="IPR008335">
    <property type="entry name" value="Mopterin_OxRdtase_euk"/>
</dbReference>
<feature type="domain" description="Oxidoreductase molybdopterin-binding" evidence="5">
    <location>
        <begin position="129"/>
        <end position="313"/>
    </location>
</feature>
<dbReference type="SUPFAM" id="SSF56524">
    <property type="entry name" value="Oxidoreductase molybdopterin-binding domain"/>
    <property type="match status" value="1"/>
</dbReference>
<evidence type="ECO:0000313" key="7">
    <source>
        <dbReference type="EMBL" id="MBC6465473.1"/>
    </source>
</evidence>
<dbReference type="InterPro" id="IPR006311">
    <property type="entry name" value="TAT_signal"/>
</dbReference>
<keyword evidence="2" id="KW-0500">Molybdenum</keyword>
<sequence length="449" mass="48262">MSDDLTDEGTYERVRAGQWLSRVGGAEVSRRKLLRTSAGIGLGAAIAGTGQAVGGTAHAGTGHAGTGHAGTGATRVLAGAGRAAAEGPIVKPLPPELFVVHGTNAETRWEAMSGQGHLTPADRFFVRNHTTTPLIDALTWRLRLWGSGLRGAPAEDRPVEFSYEDLLALPAESLTAFIECTGNGRGFFSSQQGQTVSGTPWRLGAVGVARWRGVRLATVLDRAGLTRRAVDVLPRGLDAEFVDKGVNLGRVRRPLPVAKALDDVLLAYEMNGRPLPPDHGFPVRLVVPSWVGIGSIKWLGDIQVSDQPLFSPWNTQFYRLFGPDHPPEGGPPLTRMVVKSAFELPWDARVEAGRAHTLRGRSWSGGGRIRRVEVSVDGGASWQAAHSGGQPSATAWRRWEFRWTPRRPGPHVLLARATDETGATQPDQAPYNTLGYLFGAVVRHPVTVV</sequence>
<dbReference type="Pfam" id="PF00174">
    <property type="entry name" value="Oxidored_molyb"/>
    <property type="match status" value="1"/>
</dbReference>
<dbReference type="PROSITE" id="PS51318">
    <property type="entry name" value="TAT"/>
    <property type="match status" value="1"/>
</dbReference>
<dbReference type="PANTHER" id="PTHR19372">
    <property type="entry name" value="SULFITE REDUCTASE"/>
    <property type="match status" value="1"/>
</dbReference>
<protein>
    <submittedName>
        <fullName evidence="7">Sulfite oxidase</fullName>
    </submittedName>
</protein>
<dbReference type="CDD" id="cd02110">
    <property type="entry name" value="SO_family_Moco_dimer"/>
    <property type="match status" value="1"/>
</dbReference>
<comment type="caution">
    <text evidence="7">The sequence shown here is derived from an EMBL/GenBank/DDBJ whole genome shotgun (WGS) entry which is preliminary data.</text>
</comment>
<dbReference type="PRINTS" id="PR00407">
    <property type="entry name" value="EUMOPTERIN"/>
</dbReference>
<dbReference type="SUPFAM" id="SSF81296">
    <property type="entry name" value="E set domains"/>
    <property type="match status" value="1"/>
</dbReference>
<evidence type="ECO:0000256" key="4">
    <source>
        <dbReference type="ARBA" id="ARBA00023002"/>
    </source>
</evidence>
<dbReference type="InterPro" id="IPR014756">
    <property type="entry name" value="Ig_E-set"/>
</dbReference>
<evidence type="ECO:0000256" key="3">
    <source>
        <dbReference type="ARBA" id="ARBA00022723"/>
    </source>
</evidence>